<dbReference type="Pfam" id="PF00990">
    <property type="entry name" value="GGDEF"/>
    <property type="match status" value="1"/>
</dbReference>
<dbReference type="InterPro" id="IPR035965">
    <property type="entry name" value="PAS-like_dom_sf"/>
</dbReference>
<comment type="caution">
    <text evidence="7">The sequence shown here is derived from an EMBL/GenBank/DDBJ whole genome shotgun (WGS) entry which is preliminary data.</text>
</comment>
<dbReference type="PROSITE" id="PS50113">
    <property type="entry name" value="PAC"/>
    <property type="match status" value="1"/>
</dbReference>
<dbReference type="SUPFAM" id="SSF55073">
    <property type="entry name" value="Nucleotide cyclase"/>
    <property type="match status" value="1"/>
</dbReference>
<dbReference type="InterPro" id="IPR043128">
    <property type="entry name" value="Rev_trsase/Diguanyl_cyclase"/>
</dbReference>
<dbReference type="CDD" id="cd01949">
    <property type="entry name" value="GGDEF"/>
    <property type="match status" value="1"/>
</dbReference>
<dbReference type="PANTHER" id="PTHR45138:SF9">
    <property type="entry name" value="DIGUANYLATE CYCLASE DGCM-RELATED"/>
    <property type="match status" value="1"/>
</dbReference>
<dbReference type="EMBL" id="SNXC01000011">
    <property type="protein sequence ID" value="TDO98057.1"/>
    <property type="molecule type" value="Genomic_DNA"/>
</dbReference>
<dbReference type="EC" id="2.7.7.65" evidence="2"/>
<dbReference type="InterPro" id="IPR013656">
    <property type="entry name" value="PAS_4"/>
</dbReference>
<evidence type="ECO:0000256" key="3">
    <source>
        <dbReference type="ARBA" id="ARBA00034247"/>
    </source>
</evidence>
<keyword evidence="8" id="KW-1185">Reference proteome</keyword>
<evidence type="ECO:0000259" key="6">
    <source>
        <dbReference type="PROSITE" id="PS50887"/>
    </source>
</evidence>
<evidence type="ECO:0000256" key="2">
    <source>
        <dbReference type="ARBA" id="ARBA00012528"/>
    </source>
</evidence>
<dbReference type="Gene3D" id="3.30.450.20">
    <property type="entry name" value="PAS domain"/>
    <property type="match status" value="1"/>
</dbReference>
<dbReference type="AlphaFoldDB" id="A0A4R6M983"/>
<dbReference type="Pfam" id="PF08448">
    <property type="entry name" value="PAS_4"/>
    <property type="match status" value="1"/>
</dbReference>
<evidence type="ECO:0000256" key="1">
    <source>
        <dbReference type="ARBA" id="ARBA00001946"/>
    </source>
</evidence>
<dbReference type="FunFam" id="3.30.70.270:FF:000001">
    <property type="entry name" value="Diguanylate cyclase domain protein"/>
    <property type="match status" value="1"/>
</dbReference>
<sequence length="408" mass="46192">MVNTFQIYFSPNLALCKSQIEAWLSDYSMKVEWRCIDSIEECPASEIVLVAEGDLSTKDRRLLAARRSLVVVERWSLDASVKWIKMGATNCFDSASTAHIASWLFSECTHFTRSESEKVDNSMLQIVIDTIPVPIFYKDHLHIYRGCNDAFCDFLGYPKERIVGCSVYDIAPKHLADIYYSADCELLAQGGTQQYEAEARYANGTIHEIEFNKAVFLRPDGLPGGQVGVMLDITERNQLMRELEKSSQTDQLTGAANRRSFDQMIHEEWKNSKESGKPLSLISLDLDHFKKINDQYGHSGGDTALKLIVNWLDDHLEEGDSLYRIGGEEFYILMTDTDLKKALVKAESLREGLAQHAFTIQNHEVNMTLSIGVVQLDMDVILDKILELIDRALYEAKNNGRNQVRAAT</sequence>
<dbReference type="InterPro" id="IPR050469">
    <property type="entry name" value="Diguanylate_Cyclase"/>
</dbReference>
<evidence type="ECO:0000313" key="8">
    <source>
        <dbReference type="Proteomes" id="UP000294656"/>
    </source>
</evidence>
<accession>A0A4R6M983</accession>
<dbReference type="InterPro" id="IPR000160">
    <property type="entry name" value="GGDEF_dom"/>
</dbReference>
<dbReference type="Gene3D" id="3.30.70.270">
    <property type="match status" value="1"/>
</dbReference>
<dbReference type="SMART" id="SM00267">
    <property type="entry name" value="GGDEF"/>
    <property type="match status" value="1"/>
</dbReference>
<dbReference type="PROSITE" id="PS50887">
    <property type="entry name" value="GGDEF"/>
    <property type="match status" value="1"/>
</dbReference>
<name>A0A4R6M983_9GAMM</name>
<feature type="domain" description="PAS" evidence="4">
    <location>
        <begin position="120"/>
        <end position="164"/>
    </location>
</feature>
<dbReference type="PROSITE" id="PS50112">
    <property type="entry name" value="PAS"/>
    <property type="match status" value="1"/>
</dbReference>
<feature type="domain" description="GGDEF" evidence="6">
    <location>
        <begin position="277"/>
        <end position="408"/>
    </location>
</feature>
<dbReference type="NCBIfam" id="TIGR00229">
    <property type="entry name" value="sensory_box"/>
    <property type="match status" value="1"/>
</dbReference>
<comment type="cofactor">
    <cofactor evidence="1">
        <name>Mg(2+)</name>
        <dbReference type="ChEBI" id="CHEBI:18420"/>
    </cofactor>
</comment>
<dbReference type="InterPro" id="IPR000700">
    <property type="entry name" value="PAS-assoc_C"/>
</dbReference>
<organism evidence="7 8">
    <name type="scientific">Marinomonas balearica</name>
    <dbReference type="NCBI Taxonomy" id="491947"/>
    <lineage>
        <taxon>Bacteria</taxon>
        <taxon>Pseudomonadati</taxon>
        <taxon>Pseudomonadota</taxon>
        <taxon>Gammaproteobacteria</taxon>
        <taxon>Oceanospirillales</taxon>
        <taxon>Oceanospirillaceae</taxon>
        <taxon>Marinomonas</taxon>
    </lineage>
</organism>
<evidence type="ECO:0000259" key="5">
    <source>
        <dbReference type="PROSITE" id="PS50113"/>
    </source>
</evidence>
<comment type="catalytic activity">
    <reaction evidence="3">
        <text>2 GTP = 3',3'-c-di-GMP + 2 diphosphate</text>
        <dbReference type="Rhea" id="RHEA:24898"/>
        <dbReference type="ChEBI" id="CHEBI:33019"/>
        <dbReference type="ChEBI" id="CHEBI:37565"/>
        <dbReference type="ChEBI" id="CHEBI:58805"/>
        <dbReference type="EC" id="2.7.7.65"/>
    </reaction>
</comment>
<dbReference type="InterPro" id="IPR000014">
    <property type="entry name" value="PAS"/>
</dbReference>
<gene>
    <name evidence="7" type="ORF">DFP79_1689</name>
</gene>
<dbReference type="InterPro" id="IPR029787">
    <property type="entry name" value="Nucleotide_cyclase"/>
</dbReference>
<reference evidence="7 8" key="1">
    <citation type="submission" date="2019-03" db="EMBL/GenBank/DDBJ databases">
        <title>Genomic Encyclopedia of Type Strains, Phase III (KMG-III): the genomes of soil and plant-associated and newly described type strains.</title>
        <authorList>
            <person name="Whitman W."/>
        </authorList>
    </citation>
    <scope>NUCLEOTIDE SEQUENCE [LARGE SCALE GENOMIC DNA]</scope>
    <source>
        <strain evidence="7 8">CECT 7378</strain>
    </source>
</reference>
<dbReference type="GO" id="GO:0052621">
    <property type="term" value="F:diguanylate cyclase activity"/>
    <property type="evidence" value="ECO:0007669"/>
    <property type="project" value="UniProtKB-EC"/>
</dbReference>
<evidence type="ECO:0000313" key="7">
    <source>
        <dbReference type="EMBL" id="TDO98057.1"/>
    </source>
</evidence>
<dbReference type="OrthoDB" id="8416215at2"/>
<evidence type="ECO:0000259" key="4">
    <source>
        <dbReference type="PROSITE" id="PS50112"/>
    </source>
</evidence>
<feature type="domain" description="PAC" evidence="5">
    <location>
        <begin position="193"/>
        <end position="245"/>
    </location>
</feature>
<dbReference type="Proteomes" id="UP000294656">
    <property type="component" value="Unassembled WGS sequence"/>
</dbReference>
<dbReference type="PANTHER" id="PTHR45138">
    <property type="entry name" value="REGULATORY COMPONENTS OF SENSORY TRANSDUCTION SYSTEM"/>
    <property type="match status" value="1"/>
</dbReference>
<dbReference type="NCBIfam" id="TIGR00254">
    <property type="entry name" value="GGDEF"/>
    <property type="match status" value="1"/>
</dbReference>
<protein>
    <recommendedName>
        <fullName evidence="2">diguanylate cyclase</fullName>
        <ecNumber evidence="2">2.7.7.65</ecNumber>
    </recommendedName>
</protein>
<dbReference type="CDD" id="cd00130">
    <property type="entry name" value="PAS"/>
    <property type="match status" value="1"/>
</dbReference>
<dbReference type="SUPFAM" id="SSF55785">
    <property type="entry name" value="PYP-like sensor domain (PAS domain)"/>
    <property type="match status" value="1"/>
</dbReference>
<proteinExistence type="predicted"/>